<evidence type="ECO:0000256" key="1">
    <source>
        <dbReference type="ARBA" id="ARBA00022723"/>
    </source>
</evidence>
<keyword evidence="4" id="KW-0732">Signal</keyword>
<feature type="compositionally biased region" description="Basic and acidic residues" evidence="3">
    <location>
        <begin position="172"/>
        <end position="224"/>
    </location>
</feature>
<evidence type="ECO:0000259" key="5">
    <source>
        <dbReference type="PROSITE" id="PS50222"/>
    </source>
</evidence>
<feature type="signal peptide" evidence="4">
    <location>
        <begin position="1"/>
        <end position="24"/>
    </location>
</feature>
<feature type="region of interest" description="Disordered" evidence="3">
    <location>
        <begin position="26"/>
        <end position="302"/>
    </location>
</feature>
<dbReference type="EMBL" id="FZOC01000002">
    <property type="protein sequence ID" value="SNR76812.1"/>
    <property type="molecule type" value="Genomic_DNA"/>
</dbReference>
<feature type="domain" description="EF-hand" evidence="5">
    <location>
        <begin position="104"/>
        <end position="139"/>
    </location>
</feature>
<feature type="domain" description="EF-hand" evidence="5">
    <location>
        <begin position="183"/>
        <end position="218"/>
    </location>
</feature>
<evidence type="ECO:0000313" key="6">
    <source>
        <dbReference type="EMBL" id="SNR76812.1"/>
    </source>
</evidence>
<reference evidence="6 7" key="1">
    <citation type="submission" date="2017-06" db="EMBL/GenBank/DDBJ databases">
        <authorList>
            <person name="Kim H.J."/>
            <person name="Triplett B.A."/>
        </authorList>
    </citation>
    <scope>NUCLEOTIDE SEQUENCE [LARGE SCALE GENOMIC DNA]</scope>
    <source>
        <strain evidence="6 7">DSM 13116</strain>
    </source>
</reference>
<dbReference type="PROSITE" id="PS50222">
    <property type="entry name" value="EF_HAND_2"/>
    <property type="match status" value="2"/>
</dbReference>
<dbReference type="Pfam" id="PF13202">
    <property type="entry name" value="EF-hand_5"/>
    <property type="match status" value="4"/>
</dbReference>
<dbReference type="SUPFAM" id="SSF47473">
    <property type="entry name" value="EF-hand"/>
    <property type="match status" value="1"/>
</dbReference>
<dbReference type="PANTHER" id="PTHR10827">
    <property type="entry name" value="RETICULOCALBIN"/>
    <property type="match status" value="1"/>
</dbReference>
<organism evidence="6 7">
    <name type="scientific">Humidesulfovibrio mexicanus</name>
    <dbReference type="NCBI Taxonomy" id="147047"/>
    <lineage>
        <taxon>Bacteria</taxon>
        <taxon>Pseudomonadati</taxon>
        <taxon>Thermodesulfobacteriota</taxon>
        <taxon>Desulfovibrionia</taxon>
        <taxon>Desulfovibrionales</taxon>
        <taxon>Desulfovibrionaceae</taxon>
        <taxon>Humidesulfovibrio</taxon>
    </lineage>
</organism>
<dbReference type="SMART" id="SM00054">
    <property type="entry name" value="EFh"/>
    <property type="match status" value="3"/>
</dbReference>
<dbReference type="Gene3D" id="1.10.238.10">
    <property type="entry name" value="EF-hand"/>
    <property type="match status" value="2"/>
</dbReference>
<dbReference type="Proteomes" id="UP000198324">
    <property type="component" value="Unassembled WGS sequence"/>
</dbReference>
<dbReference type="OrthoDB" id="7060921at2"/>
<name>A0A238Z0I8_9BACT</name>
<feature type="chain" id="PRO_5012737538" evidence="4">
    <location>
        <begin position="25"/>
        <end position="302"/>
    </location>
</feature>
<dbReference type="GO" id="GO:0005509">
    <property type="term" value="F:calcium ion binding"/>
    <property type="evidence" value="ECO:0007669"/>
    <property type="project" value="InterPro"/>
</dbReference>
<feature type="compositionally biased region" description="Basic and acidic residues" evidence="3">
    <location>
        <begin position="81"/>
        <end position="105"/>
    </location>
</feature>
<feature type="compositionally biased region" description="Basic and acidic residues" evidence="3">
    <location>
        <begin position="233"/>
        <end position="242"/>
    </location>
</feature>
<protein>
    <submittedName>
        <fullName evidence="6">EF hand</fullName>
    </submittedName>
</protein>
<gene>
    <name evidence="6" type="ORF">SAMN04488503_1142</name>
</gene>
<dbReference type="InterPro" id="IPR002048">
    <property type="entry name" value="EF_hand_dom"/>
</dbReference>
<feature type="compositionally biased region" description="Basic and acidic residues" evidence="3">
    <location>
        <begin position="130"/>
        <end position="144"/>
    </location>
</feature>
<proteinExistence type="predicted"/>
<dbReference type="PANTHER" id="PTHR10827:SF98">
    <property type="entry name" value="45 KDA CALCIUM-BINDING PROTEIN"/>
    <property type="match status" value="1"/>
</dbReference>
<evidence type="ECO:0000256" key="3">
    <source>
        <dbReference type="SAM" id="MobiDB-lite"/>
    </source>
</evidence>
<dbReference type="InterPro" id="IPR011992">
    <property type="entry name" value="EF-hand-dom_pair"/>
</dbReference>
<accession>A0A238Z0I8</accession>
<feature type="compositionally biased region" description="Low complexity" evidence="3">
    <location>
        <begin position="52"/>
        <end position="62"/>
    </location>
</feature>
<evidence type="ECO:0000256" key="4">
    <source>
        <dbReference type="SAM" id="SignalP"/>
    </source>
</evidence>
<dbReference type="AlphaFoldDB" id="A0A238Z0I8"/>
<keyword evidence="7" id="KW-1185">Reference proteome</keyword>
<evidence type="ECO:0000313" key="7">
    <source>
        <dbReference type="Proteomes" id="UP000198324"/>
    </source>
</evidence>
<evidence type="ECO:0000256" key="2">
    <source>
        <dbReference type="ARBA" id="ARBA00022737"/>
    </source>
</evidence>
<keyword evidence="2" id="KW-0677">Repeat</keyword>
<keyword evidence="1" id="KW-0479">Metal-binding</keyword>
<sequence>MSAFARCVALACVFLLFGALPGMAQEAPPHEGEGQRRAAPAVKAAEGRPAVRKAPVVRPVQAKPAATAAGSRKQPAGKSAARPEGKRPLRSVDRNHDGRVSREEYLAGSKKRFAKADANRDGVISAQEARAAKAKLEEKRAARDARRKAQGKAVKPQAKGKRPARPYLSALDKNKDGKVSQKEYLARREKQFVEKDLNRDGVISREEARQAVQRAKERREEKKAQAKARRLRRAEEARKRAEAAGLSSPGPELVGTATPPPPPRPGQADSPERPERQDGIAPMDLPLTPIAPGLPATAEPAT</sequence>